<dbReference type="Pfam" id="PF03018">
    <property type="entry name" value="Dirigent"/>
    <property type="match status" value="1"/>
</dbReference>
<keyword evidence="3 4" id="KW-0964">Secreted</keyword>
<protein>
    <recommendedName>
        <fullName evidence="4">Dirigent protein</fullName>
    </recommendedName>
</protein>
<dbReference type="EMBL" id="JABFUD020000001">
    <property type="protein sequence ID" value="KAI5084337.1"/>
    <property type="molecule type" value="Genomic_DNA"/>
</dbReference>
<comment type="subcellular location">
    <subcellularLocation>
        <location evidence="4">Secreted</location>
        <location evidence="4">Extracellular space</location>
        <location evidence="4">Apoplast</location>
    </subcellularLocation>
</comment>
<comment type="function">
    <text evidence="4">Dirigent proteins impart stereoselectivity on the phenoxy radical-coupling reaction, yielding optically active lignans from two molecules of coniferyl alcohol in the biosynthesis of lignans, flavonolignans, and alkaloids and thus plays a central role in plant secondary metabolism.</text>
</comment>
<name>A0A9D4ZSZ1_ADICA</name>
<keyword evidence="4" id="KW-0052">Apoplast</keyword>
<dbReference type="InterPro" id="IPR044859">
    <property type="entry name" value="Allene_oxi_cyc_Dirigent"/>
</dbReference>
<dbReference type="Proteomes" id="UP000886520">
    <property type="component" value="Chromosome 1"/>
</dbReference>
<evidence type="ECO:0000256" key="1">
    <source>
        <dbReference type="ARBA" id="ARBA00010746"/>
    </source>
</evidence>
<evidence type="ECO:0000256" key="3">
    <source>
        <dbReference type="ARBA" id="ARBA00022525"/>
    </source>
</evidence>
<evidence type="ECO:0000256" key="4">
    <source>
        <dbReference type="RuleBase" id="RU363099"/>
    </source>
</evidence>
<evidence type="ECO:0000313" key="6">
    <source>
        <dbReference type="Proteomes" id="UP000886520"/>
    </source>
</evidence>
<organism evidence="5 6">
    <name type="scientific">Adiantum capillus-veneris</name>
    <name type="common">Maidenhair fern</name>
    <dbReference type="NCBI Taxonomy" id="13818"/>
    <lineage>
        <taxon>Eukaryota</taxon>
        <taxon>Viridiplantae</taxon>
        <taxon>Streptophyta</taxon>
        <taxon>Embryophyta</taxon>
        <taxon>Tracheophyta</taxon>
        <taxon>Polypodiopsida</taxon>
        <taxon>Polypodiidae</taxon>
        <taxon>Polypodiales</taxon>
        <taxon>Pteridineae</taxon>
        <taxon>Pteridaceae</taxon>
        <taxon>Vittarioideae</taxon>
        <taxon>Adiantum</taxon>
    </lineage>
</organism>
<reference evidence="5" key="1">
    <citation type="submission" date="2021-01" db="EMBL/GenBank/DDBJ databases">
        <title>Adiantum capillus-veneris genome.</title>
        <authorList>
            <person name="Fang Y."/>
            <person name="Liao Q."/>
        </authorList>
    </citation>
    <scope>NUCLEOTIDE SEQUENCE</scope>
    <source>
        <strain evidence="5">H3</strain>
        <tissue evidence="5">Leaf</tissue>
    </source>
</reference>
<keyword evidence="6" id="KW-1185">Reference proteome</keyword>
<dbReference type="AlphaFoldDB" id="A0A9D4ZSZ1"/>
<sequence>MGFGLPDLGTLITPIDSSGSTGTFGQTQLFAFNVTESADPSSLLLGSMRGYAVQASSTADFHGVEVEVLSYADGSLNGTLSLQGLIIAGTNEIAIVGGTGDFCGARGYGIITFLNSTATVALYQHQLFFL</sequence>
<dbReference type="PANTHER" id="PTHR21495">
    <property type="entry name" value="NUCLEOPORIN-RELATED"/>
    <property type="match status" value="1"/>
</dbReference>
<dbReference type="GO" id="GO:0009699">
    <property type="term" value="P:phenylpropanoid biosynthetic process"/>
    <property type="evidence" value="ECO:0007669"/>
    <property type="project" value="UniProtKB-ARBA"/>
</dbReference>
<dbReference type="Gene3D" id="2.40.480.10">
    <property type="entry name" value="Allene oxide cyclase-like"/>
    <property type="match status" value="1"/>
</dbReference>
<evidence type="ECO:0000313" key="5">
    <source>
        <dbReference type="EMBL" id="KAI5084337.1"/>
    </source>
</evidence>
<evidence type="ECO:0000256" key="2">
    <source>
        <dbReference type="ARBA" id="ARBA00011738"/>
    </source>
</evidence>
<gene>
    <name evidence="5" type="ORF">GOP47_0000506</name>
</gene>
<comment type="subunit">
    <text evidence="2 4">Homodimer.</text>
</comment>
<dbReference type="OrthoDB" id="1928589at2759"/>
<dbReference type="GO" id="GO:0048046">
    <property type="term" value="C:apoplast"/>
    <property type="evidence" value="ECO:0007669"/>
    <property type="project" value="UniProtKB-SubCell"/>
</dbReference>
<proteinExistence type="inferred from homology"/>
<comment type="similarity">
    <text evidence="1 4">Belongs to the plant dirigent protein family.</text>
</comment>
<dbReference type="InterPro" id="IPR004265">
    <property type="entry name" value="Dirigent"/>
</dbReference>
<accession>A0A9D4ZSZ1</accession>
<comment type="caution">
    <text evidence="5">The sequence shown here is derived from an EMBL/GenBank/DDBJ whole genome shotgun (WGS) entry which is preliminary data.</text>
</comment>